<dbReference type="EMBL" id="CAJOBE010000023">
    <property type="protein sequence ID" value="CAF3542746.1"/>
    <property type="molecule type" value="Genomic_DNA"/>
</dbReference>
<dbReference type="AlphaFoldDB" id="A0A813XAH2"/>
<dbReference type="Proteomes" id="UP000663889">
    <property type="component" value="Unassembled WGS sequence"/>
</dbReference>
<keyword evidence="3 6" id="KW-0812">Transmembrane</keyword>
<dbReference type="EMBL" id="CAJNOU010000907">
    <property type="protein sequence ID" value="CAF1113632.1"/>
    <property type="molecule type" value="Genomic_DNA"/>
</dbReference>
<feature type="transmembrane region" description="Helical" evidence="6">
    <location>
        <begin position="72"/>
        <end position="95"/>
    </location>
</feature>
<evidence type="ECO:0000313" key="9">
    <source>
        <dbReference type="EMBL" id="CAF1113632.1"/>
    </source>
</evidence>
<feature type="transmembrane region" description="Helical" evidence="6">
    <location>
        <begin position="116"/>
        <end position="139"/>
    </location>
</feature>
<organism evidence="8 13">
    <name type="scientific">Rotaria sordida</name>
    <dbReference type="NCBI Taxonomy" id="392033"/>
    <lineage>
        <taxon>Eukaryota</taxon>
        <taxon>Metazoa</taxon>
        <taxon>Spiralia</taxon>
        <taxon>Gnathifera</taxon>
        <taxon>Rotifera</taxon>
        <taxon>Eurotatoria</taxon>
        <taxon>Bdelloidea</taxon>
        <taxon>Philodinida</taxon>
        <taxon>Philodinidae</taxon>
        <taxon>Rotaria</taxon>
    </lineage>
</organism>
<proteinExistence type="inferred from homology"/>
<evidence type="ECO:0000256" key="5">
    <source>
        <dbReference type="ARBA" id="ARBA00023136"/>
    </source>
</evidence>
<evidence type="ECO:0000313" key="7">
    <source>
        <dbReference type="EMBL" id="CAF0770323.1"/>
    </source>
</evidence>
<dbReference type="GO" id="GO:0016020">
    <property type="term" value="C:membrane"/>
    <property type="evidence" value="ECO:0007669"/>
    <property type="project" value="UniProtKB-SubCell"/>
</dbReference>
<dbReference type="Proteomes" id="UP000663864">
    <property type="component" value="Unassembled WGS sequence"/>
</dbReference>
<dbReference type="OrthoDB" id="9989079at2759"/>
<comment type="caution">
    <text evidence="8">The sequence shown here is derived from an EMBL/GenBank/DDBJ whole genome shotgun (WGS) entry which is preliminary data.</text>
</comment>
<keyword evidence="4 6" id="KW-1133">Transmembrane helix</keyword>
<dbReference type="Pfam" id="PF04505">
    <property type="entry name" value="CD225"/>
    <property type="match status" value="1"/>
</dbReference>
<evidence type="ECO:0000313" key="13">
    <source>
        <dbReference type="Proteomes" id="UP000663864"/>
    </source>
</evidence>
<evidence type="ECO:0000256" key="3">
    <source>
        <dbReference type="ARBA" id="ARBA00022692"/>
    </source>
</evidence>
<gene>
    <name evidence="10" type="ORF">FNK824_LOCUS550</name>
    <name evidence="12" type="ORF">JBS370_LOCUS31868</name>
    <name evidence="11" type="ORF">OTI717_LOCUS5368</name>
    <name evidence="7" type="ORF">RFH988_LOCUS2329</name>
    <name evidence="9" type="ORF">SEV965_LOCUS16523</name>
    <name evidence="8" type="ORF">ZHD862_LOCUS5692</name>
</gene>
<evidence type="ECO:0000256" key="1">
    <source>
        <dbReference type="ARBA" id="ARBA00004370"/>
    </source>
</evidence>
<evidence type="ECO:0000256" key="2">
    <source>
        <dbReference type="ARBA" id="ARBA00006843"/>
    </source>
</evidence>
<dbReference type="EMBL" id="CAJOBD010008112">
    <property type="protein sequence ID" value="CAF4104118.1"/>
    <property type="molecule type" value="Genomic_DNA"/>
</dbReference>
<keyword evidence="5 6" id="KW-0472">Membrane</keyword>
<sequence>MRNEQQLTSYRIEKGVGRMEKREINELEPYLERRTGFMWLPQSNTEYYESEIFHTNLKLSQNKRDLMNISDYLLWSIGNFILFFVLGVICVILSVRVREHKRNKDYDTSLKISQRTLIMNIFTTIIGICFLVTMLALLINKSSTNF</sequence>
<evidence type="ECO:0000256" key="6">
    <source>
        <dbReference type="SAM" id="Phobius"/>
    </source>
</evidence>
<protein>
    <submittedName>
        <fullName evidence="8">Uncharacterized protein</fullName>
    </submittedName>
</protein>
<dbReference type="Proteomes" id="UP000663836">
    <property type="component" value="Unassembled WGS sequence"/>
</dbReference>
<evidence type="ECO:0000313" key="11">
    <source>
        <dbReference type="EMBL" id="CAF3572230.1"/>
    </source>
</evidence>
<accession>A0A813XAH2</accession>
<comment type="similarity">
    <text evidence="2">Belongs to the CD225/Dispanin family.</text>
</comment>
<dbReference type="Proteomes" id="UP000663874">
    <property type="component" value="Unassembled WGS sequence"/>
</dbReference>
<reference evidence="8" key="1">
    <citation type="submission" date="2021-02" db="EMBL/GenBank/DDBJ databases">
        <authorList>
            <person name="Nowell W R."/>
        </authorList>
    </citation>
    <scope>NUCLEOTIDE SEQUENCE</scope>
</reference>
<dbReference type="Proteomes" id="UP000663882">
    <property type="component" value="Unassembled WGS sequence"/>
</dbReference>
<evidence type="ECO:0000256" key="4">
    <source>
        <dbReference type="ARBA" id="ARBA00022989"/>
    </source>
</evidence>
<evidence type="ECO:0000313" key="12">
    <source>
        <dbReference type="EMBL" id="CAF4104118.1"/>
    </source>
</evidence>
<name>A0A813XAH2_9BILA</name>
<dbReference type="EMBL" id="CAJOAX010000347">
    <property type="protein sequence ID" value="CAF3572230.1"/>
    <property type="molecule type" value="Genomic_DNA"/>
</dbReference>
<dbReference type="EMBL" id="CAJNOT010000152">
    <property type="protein sequence ID" value="CAF0867227.1"/>
    <property type="molecule type" value="Genomic_DNA"/>
</dbReference>
<comment type="subcellular location">
    <subcellularLocation>
        <location evidence="1">Membrane</location>
    </subcellularLocation>
</comment>
<evidence type="ECO:0000313" key="8">
    <source>
        <dbReference type="EMBL" id="CAF0867227.1"/>
    </source>
</evidence>
<dbReference type="EMBL" id="CAJNOO010000049">
    <property type="protein sequence ID" value="CAF0770323.1"/>
    <property type="molecule type" value="Genomic_DNA"/>
</dbReference>
<dbReference type="InterPro" id="IPR007593">
    <property type="entry name" value="CD225/Dispanin_fam"/>
</dbReference>
<evidence type="ECO:0000313" key="10">
    <source>
        <dbReference type="EMBL" id="CAF3542746.1"/>
    </source>
</evidence>
<dbReference type="Proteomes" id="UP000663823">
    <property type="component" value="Unassembled WGS sequence"/>
</dbReference>